<accession>A0AAW9QD00</accession>
<dbReference type="PROSITE" id="PS00198">
    <property type="entry name" value="4FE4S_FER_1"/>
    <property type="match status" value="1"/>
</dbReference>
<dbReference type="PROSITE" id="PS51379">
    <property type="entry name" value="4FE4S_FER_2"/>
    <property type="match status" value="1"/>
</dbReference>
<feature type="domain" description="4Fe-4S ferredoxin-type" evidence="4">
    <location>
        <begin position="11"/>
        <end position="39"/>
    </location>
</feature>
<dbReference type="Gene3D" id="3.30.70.20">
    <property type="match status" value="1"/>
</dbReference>
<evidence type="ECO:0000313" key="6">
    <source>
        <dbReference type="Proteomes" id="UP001328733"/>
    </source>
</evidence>
<keyword evidence="2" id="KW-0408">Iron</keyword>
<keyword evidence="1" id="KW-0479">Metal-binding</keyword>
<evidence type="ECO:0000259" key="4">
    <source>
        <dbReference type="PROSITE" id="PS51379"/>
    </source>
</evidence>
<dbReference type="GO" id="GO:0051536">
    <property type="term" value="F:iron-sulfur cluster binding"/>
    <property type="evidence" value="ECO:0007669"/>
    <property type="project" value="UniProtKB-KW"/>
</dbReference>
<evidence type="ECO:0000256" key="3">
    <source>
        <dbReference type="ARBA" id="ARBA00023014"/>
    </source>
</evidence>
<keyword evidence="3" id="KW-0411">Iron-sulfur</keyword>
<reference evidence="5 6" key="1">
    <citation type="submission" date="2024-01" db="EMBL/GenBank/DDBJ databases">
        <title>Genomic insights into the taxonomy and metabolism of the cyanobacterium Pannus brasiliensis CCIBt3594.</title>
        <authorList>
            <person name="Machado M."/>
            <person name="Botero N.B."/>
            <person name="Andreote A.P.D."/>
            <person name="Feitosa A.M.T."/>
            <person name="Popin R."/>
            <person name="Sivonen K."/>
            <person name="Fiore M.F."/>
        </authorList>
    </citation>
    <scope>NUCLEOTIDE SEQUENCE [LARGE SCALE GENOMIC DNA]</scope>
    <source>
        <strain evidence="5 6">CCIBt3594</strain>
    </source>
</reference>
<evidence type="ECO:0000256" key="1">
    <source>
        <dbReference type="ARBA" id="ARBA00022723"/>
    </source>
</evidence>
<gene>
    <name evidence="5" type="ORF">V0288_00735</name>
</gene>
<dbReference type="SUPFAM" id="SSF54862">
    <property type="entry name" value="4Fe-4S ferredoxins"/>
    <property type="match status" value="1"/>
</dbReference>
<protein>
    <submittedName>
        <fullName evidence="5">4Fe-4S binding protein</fullName>
    </submittedName>
</protein>
<evidence type="ECO:0000256" key="2">
    <source>
        <dbReference type="ARBA" id="ARBA00023004"/>
    </source>
</evidence>
<dbReference type="GO" id="GO:0046872">
    <property type="term" value="F:metal ion binding"/>
    <property type="evidence" value="ECO:0007669"/>
    <property type="project" value="UniProtKB-KW"/>
</dbReference>
<sequence>MTIRLEGVHIMAYTITQSCISCDRCRPHCPTGAIKNINGVYFINPRLCNDCVGYHGTPQCASFCPTTSACQPSSPASDDYWESWFNHYDRLVKNLKTRQQPQYWDTWFDTYSRKLQSLISVSGQP</sequence>
<name>A0AAW9QD00_9CHRO</name>
<dbReference type="Pfam" id="PF00037">
    <property type="entry name" value="Fer4"/>
    <property type="match status" value="1"/>
</dbReference>
<dbReference type="InterPro" id="IPR017900">
    <property type="entry name" value="4Fe4S_Fe_S_CS"/>
</dbReference>
<proteinExistence type="predicted"/>
<dbReference type="RefSeq" id="WP_332863080.1">
    <property type="nucleotide sequence ID" value="NZ_JBAFSM010000001.1"/>
</dbReference>
<dbReference type="AlphaFoldDB" id="A0AAW9QD00"/>
<organism evidence="5 6">
    <name type="scientific">Pannus brasiliensis CCIBt3594</name>
    <dbReference type="NCBI Taxonomy" id="1427578"/>
    <lineage>
        <taxon>Bacteria</taxon>
        <taxon>Bacillati</taxon>
        <taxon>Cyanobacteriota</taxon>
        <taxon>Cyanophyceae</taxon>
        <taxon>Oscillatoriophycideae</taxon>
        <taxon>Chroococcales</taxon>
        <taxon>Microcystaceae</taxon>
        <taxon>Pannus</taxon>
    </lineage>
</organism>
<evidence type="ECO:0000313" key="5">
    <source>
        <dbReference type="EMBL" id="MEG3435632.1"/>
    </source>
</evidence>
<dbReference type="EMBL" id="JBAFSM010000001">
    <property type="protein sequence ID" value="MEG3435632.1"/>
    <property type="molecule type" value="Genomic_DNA"/>
</dbReference>
<dbReference type="InterPro" id="IPR017896">
    <property type="entry name" value="4Fe4S_Fe-S-bd"/>
</dbReference>
<dbReference type="PROSITE" id="PS51257">
    <property type="entry name" value="PROKAR_LIPOPROTEIN"/>
    <property type="match status" value="1"/>
</dbReference>
<comment type="caution">
    <text evidence="5">The sequence shown here is derived from an EMBL/GenBank/DDBJ whole genome shotgun (WGS) entry which is preliminary data.</text>
</comment>
<keyword evidence="6" id="KW-1185">Reference proteome</keyword>
<dbReference type="Proteomes" id="UP001328733">
    <property type="component" value="Unassembled WGS sequence"/>
</dbReference>